<accession>A0A839EWY0</accession>
<dbReference type="AlphaFoldDB" id="A0A839EWY0"/>
<keyword evidence="1" id="KW-0812">Transmembrane</keyword>
<gene>
    <name evidence="2" type="ORF">FHW16_005772</name>
</gene>
<comment type="caution">
    <text evidence="2">The sequence shown here is derived from an EMBL/GenBank/DDBJ whole genome shotgun (WGS) entry which is preliminary data.</text>
</comment>
<keyword evidence="1" id="KW-1133">Transmembrane helix</keyword>
<evidence type="ECO:0000313" key="2">
    <source>
        <dbReference type="EMBL" id="MBA8882024.1"/>
    </source>
</evidence>
<dbReference type="RefSeq" id="WP_182552726.1">
    <property type="nucleotide sequence ID" value="NZ_JACGXN010000021.1"/>
</dbReference>
<feature type="transmembrane region" description="Helical" evidence="1">
    <location>
        <begin position="20"/>
        <end position="40"/>
    </location>
</feature>
<evidence type="ECO:0000313" key="3">
    <source>
        <dbReference type="Proteomes" id="UP000549052"/>
    </source>
</evidence>
<keyword evidence="1" id="KW-0472">Membrane</keyword>
<proteinExistence type="predicted"/>
<keyword evidence="3" id="KW-1185">Reference proteome</keyword>
<organism evidence="2 3">
    <name type="scientific">Phyllobacterium myrsinacearum</name>
    <dbReference type="NCBI Taxonomy" id="28101"/>
    <lineage>
        <taxon>Bacteria</taxon>
        <taxon>Pseudomonadati</taxon>
        <taxon>Pseudomonadota</taxon>
        <taxon>Alphaproteobacteria</taxon>
        <taxon>Hyphomicrobiales</taxon>
        <taxon>Phyllobacteriaceae</taxon>
        <taxon>Phyllobacterium</taxon>
    </lineage>
</organism>
<dbReference type="EMBL" id="JACGXN010000021">
    <property type="protein sequence ID" value="MBA8882024.1"/>
    <property type="molecule type" value="Genomic_DNA"/>
</dbReference>
<protein>
    <submittedName>
        <fullName evidence="2">General secretion pathway protein K</fullName>
    </submittedName>
</protein>
<reference evidence="2 3" key="1">
    <citation type="submission" date="2020-07" db="EMBL/GenBank/DDBJ databases">
        <title>Genomic Encyclopedia of Type Strains, Phase IV (KMG-V): Genome sequencing to study the core and pangenomes of soil and plant-associated prokaryotes.</title>
        <authorList>
            <person name="Whitman W."/>
        </authorList>
    </citation>
    <scope>NUCLEOTIDE SEQUENCE [LARGE SCALE GENOMIC DNA]</scope>
    <source>
        <strain evidence="2 3">AN3</strain>
    </source>
</reference>
<sequence length="308" mass="32275">MHNRVTETPDPNAEYSEAGFALPAVLGFLLILSAVLIPFASSARIRALTAGNQYDDTRLGLVLNAVNAMVAGRLAKDRRGDENSPAYATPTRYHCALGRGSVEVQFQEHSGLIDLNVASIELLQLGLGAAGAPSSTVRELAQTITQFRRLDGDRTAAVPPQMIASEGLKFAPFEDVAELYDFLPLRSIALSQLMRVFTVNSRSAVVTGSSLSPAIKSKLSTYPEAAKAIVATATQGADFVTVESILHDGAASHYEAGIYQIGASGTGAVRLINSLPSDTAALPEVGAVTNGCSQILDSKATALLGGVF</sequence>
<dbReference type="Proteomes" id="UP000549052">
    <property type="component" value="Unassembled WGS sequence"/>
</dbReference>
<evidence type="ECO:0000256" key="1">
    <source>
        <dbReference type="SAM" id="Phobius"/>
    </source>
</evidence>
<name>A0A839EWY0_9HYPH</name>